<dbReference type="HOGENOM" id="CLU_1613260_0_0_1"/>
<accession>K7V860</accession>
<protein>
    <submittedName>
        <fullName evidence="2">Uncharacterized protein</fullName>
    </submittedName>
</protein>
<sequence length="165" mass="18751">MEQRRSAPWRWARAGKMPDWTTATTWVSARGKDPSREGRGPWLGKEQTPWEGQPEDEGWRPWESSATRVRSGIQQGGEHQGGHREGDRAGRVEGLSWALLATEKGRRWGRLHKGRRERGWTPGNPAPWEGAGAESWGRNGVDLLQEQGRGRRRGIRLLDNQCLLE</sequence>
<evidence type="ECO:0000256" key="1">
    <source>
        <dbReference type="SAM" id="MobiDB-lite"/>
    </source>
</evidence>
<proteinExistence type="predicted"/>
<name>K7V860_MAIZE</name>
<dbReference type="InParanoid" id="K7V860"/>
<dbReference type="EMBL" id="CM000785">
    <property type="protein sequence ID" value="AQL03007.1"/>
    <property type="molecule type" value="Genomic_DNA"/>
</dbReference>
<feature type="compositionally biased region" description="Basic and acidic residues" evidence="1">
    <location>
        <begin position="30"/>
        <end position="39"/>
    </location>
</feature>
<feature type="region of interest" description="Disordered" evidence="1">
    <location>
        <begin position="116"/>
        <end position="138"/>
    </location>
</feature>
<organism evidence="2">
    <name type="scientific">Zea mays</name>
    <name type="common">Maize</name>
    <dbReference type="NCBI Taxonomy" id="4577"/>
    <lineage>
        <taxon>Eukaryota</taxon>
        <taxon>Viridiplantae</taxon>
        <taxon>Streptophyta</taxon>
        <taxon>Embryophyta</taxon>
        <taxon>Tracheophyta</taxon>
        <taxon>Spermatophyta</taxon>
        <taxon>Magnoliopsida</taxon>
        <taxon>Liliopsida</taxon>
        <taxon>Poales</taxon>
        <taxon>Poaceae</taxon>
        <taxon>PACMAD clade</taxon>
        <taxon>Panicoideae</taxon>
        <taxon>Andropogonodae</taxon>
        <taxon>Andropogoneae</taxon>
        <taxon>Tripsacinae</taxon>
        <taxon>Zea</taxon>
    </lineage>
</organism>
<gene>
    <name evidence="2" type="ORF">ZEAMMB73_Zm00001d045700</name>
</gene>
<evidence type="ECO:0000313" key="2">
    <source>
        <dbReference type="EMBL" id="AQL03007.1"/>
    </source>
</evidence>
<reference evidence="2" key="1">
    <citation type="submission" date="2015-12" db="EMBL/GenBank/DDBJ databases">
        <title>Update maize B73 reference genome by single molecule sequencing technologies.</title>
        <authorList>
            <consortium name="Maize Genome Sequencing Project"/>
            <person name="Ware D."/>
        </authorList>
    </citation>
    <scope>NUCLEOTIDE SEQUENCE</scope>
    <source>
        <tissue evidence="2">Seedling</tissue>
    </source>
</reference>
<dbReference type="AlphaFoldDB" id="K7V860"/>
<dbReference type="PaxDb" id="4577-AC209651.2_FGP001"/>
<feature type="region of interest" description="Disordered" evidence="1">
    <location>
        <begin position="27"/>
        <end position="90"/>
    </location>
</feature>
<feature type="compositionally biased region" description="Basic and acidic residues" evidence="1">
    <location>
        <begin position="80"/>
        <end position="90"/>
    </location>
</feature>